<reference evidence="2" key="1">
    <citation type="submission" date="2017-09" db="EMBL/GenBank/DDBJ databases">
        <title>Depth-based differentiation of microbial function through sediment-hosted aquifers and enrichment of novel symbionts in the deep terrestrial subsurface.</title>
        <authorList>
            <person name="Probst A.J."/>
            <person name="Ladd B."/>
            <person name="Jarett J.K."/>
            <person name="Geller-Mcgrath D.E."/>
            <person name="Sieber C.M.K."/>
            <person name="Emerson J.B."/>
            <person name="Anantharaman K."/>
            <person name="Thomas B.C."/>
            <person name="Malmstrom R."/>
            <person name="Stieglmeier M."/>
            <person name="Klingl A."/>
            <person name="Woyke T."/>
            <person name="Ryan C.M."/>
            <person name="Banfield J.F."/>
        </authorList>
    </citation>
    <scope>NUCLEOTIDE SEQUENCE [LARGE SCALE GENOMIC DNA]</scope>
</reference>
<feature type="non-terminal residue" evidence="1">
    <location>
        <position position="259"/>
    </location>
</feature>
<dbReference type="EMBL" id="PFED01000055">
    <property type="protein sequence ID" value="PJE63090.1"/>
    <property type="molecule type" value="Genomic_DNA"/>
</dbReference>
<protein>
    <submittedName>
        <fullName evidence="1">Uncharacterized protein</fullName>
    </submittedName>
</protein>
<dbReference type="Proteomes" id="UP000229554">
    <property type="component" value="Unassembled WGS sequence"/>
</dbReference>
<comment type="caution">
    <text evidence="1">The sequence shown here is derived from an EMBL/GenBank/DDBJ whole genome shotgun (WGS) entry which is preliminary data.</text>
</comment>
<name>A0A2M8KT87_9BACT</name>
<dbReference type="AlphaFoldDB" id="A0A2M8KT87"/>
<sequence length="259" mass="27310">MLAVAGFIISFDTAWAEGLCPGNVACPGSITKRIAGGCSLDLDNWVCVRQVNSSVTFICDGDCEVKNILKDVCLNDPPTCPIDYQLVTYDCCPGGGGSDYSGPKCTDPGYPGGNLTCELPATNTCMKYKGNCDVVFPAAKTYDNCDGEDLGYTTCQTNCGCCPSGEIFSCDGSTYSHTFTTYGWTINGVAHTPDQNPYYCANTNDVAVSGVRNSCVRDADNQIVSCEYTTLCKTCGCSPICTDAAPDAPVISTPTNGQQ</sequence>
<gene>
    <name evidence="1" type="ORF">COU88_01405</name>
</gene>
<evidence type="ECO:0000313" key="1">
    <source>
        <dbReference type="EMBL" id="PJE63090.1"/>
    </source>
</evidence>
<proteinExistence type="predicted"/>
<organism evidence="1 2">
    <name type="scientific">Candidatus Roizmanbacteria bacterium CG10_big_fil_rev_8_21_14_0_10_39_6</name>
    <dbReference type="NCBI Taxonomy" id="1974853"/>
    <lineage>
        <taxon>Bacteria</taxon>
        <taxon>Candidatus Roizmaniibacteriota</taxon>
    </lineage>
</organism>
<evidence type="ECO:0000313" key="2">
    <source>
        <dbReference type="Proteomes" id="UP000229554"/>
    </source>
</evidence>
<accession>A0A2M8KT87</accession>